<dbReference type="EMBL" id="PDKR01000001">
    <property type="protein sequence ID" value="PPI88947.1"/>
    <property type="molecule type" value="Genomic_DNA"/>
</dbReference>
<comment type="caution">
    <text evidence="4">The sequence shown here is derived from an EMBL/GenBank/DDBJ whole genome shotgun (WGS) entry which is preliminary data.</text>
</comment>
<dbReference type="GO" id="GO:0070930">
    <property type="term" value="P:trans-translation-dependent protein tagging"/>
    <property type="evidence" value="ECO:0007669"/>
    <property type="project" value="TreeGrafter"/>
</dbReference>
<gene>
    <name evidence="3 4" type="primary">smpB</name>
    <name evidence="4" type="ORF">CRV09_01440</name>
</gene>
<evidence type="ECO:0000256" key="1">
    <source>
        <dbReference type="ARBA" id="ARBA00022490"/>
    </source>
</evidence>
<dbReference type="PROSITE" id="PS01317">
    <property type="entry name" value="SSRP"/>
    <property type="match status" value="1"/>
</dbReference>
<keyword evidence="1 3" id="KW-0963">Cytoplasm</keyword>
<dbReference type="GO" id="GO:0003723">
    <property type="term" value="F:RNA binding"/>
    <property type="evidence" value="ECO:0007669"/>
    <property type="project" value="UniProtKB-UniRule"/>
</dbReference>
<sequence>MKKKSQIINSNIITKNKSAYFEYFIEREFEAGLVLYGWEVKSLRAGKINISDSYISISNEEAYLSGSIFNPLIFVSNNYSCNPKRNRKLLLNKSEINFLNYNKKQKGYTIIALMMYWKNAWCKIKIGLCKGKKKYNKLNEIKEREWKINKARILKNKTVAMKH</sequence>
<dbReference type="AlphaFoldDB" id="A0A2P5T2Z2"/>
<dbReference type="NCBIfam" id="TIGR00086">
    <property type="entry name" value="smpB"/>
    <property type="match status" value="1"/>
</dbReference>
<dbReference type="PANTHER" id="PTHR30308:SF2">
    <property type="entry name" value="SSRA-BINDING PROTEIN"/>
    <property type="match status" value="1"/>
</dbReference>
<dbReference type="GO" id="GO:0005829">
    <property type="term" value="C:cytosol"/>
    <property type="evidence" value="ECO:0007669"/>
    <property type="project" value="TreeGrafter"/>
</dbReference>
<evidence type="ECO:0000313" key="5">
    <source>
        <dbReference type="Proteomes" id="UP000295937"/>
    </source>
</evidence>
<dbReference type="Pfam" id="PF01668">
    <property type="entry name" value="SmpB"/>
    <property type="match status" value="1"/>
</dbReference>
<dbReference type="InterPro" id="IPR020081">
    <property type="entry name" value="SsrA-bd_prot_CS"/>
</dbReference>
<proteinExistence type="inferred from homology"/>
<keyword evidence="2 3" id="KW-0694">RNA-binding</keyword>
<name>A0A2P5T2Z2_9GAMM</name>
<dbReference type="HAMAP" id="MF_00023">
    <property type="entry name" value="SmpB"/>
    <property type="match status" value="1"/>
</dbReference>
<organism evidence="4 5">
    <name type="scientific">Candidatus Pantoea edessiphila</name>
    <dbReference type="NCBI Taxonomy" id="2044610"/>
    <lineage>
        <taxon>Bacteria</taxon>
        <taxon>Pseudomonadati</taxon>
        <taxon>Pseudomonadota</taxon>
        <taxon>Gammaproteobacteria</taxon>
        <taxon>Enterobacterales</taxon>
        <taxon>Erwiniaceae</taxon>
        <taxon>Pantoea</taxon>
    </lineage>
</organism>
<comment type="subcellular location">
    <subcellularLocation>
        <location evidence="3">Cytoplasm</location>
    </subcellularLocation>
    <text evidence="3">The tmRNA-SmpB complex associates with stalled 70S ribosomes.</text>
</comment>
<dbReference type="PANTHER" id="PTHR30308">
    <property type="entry name" value="TMRNA-BINDING COMPONENT OF TRANS-TRANSLATION TAGGING COMPLEX"/>
    <property type="match status" value="1"/>
</dbReference>
<comment type="function">
    <text evidence="3">Required for rescue of stalled ribosomes mediated by trans-translation. Binds to transfer-messenger RNA (tmRNA), required for stable association of tmRNA with ribosomes. tmRNA and SmpB together mimic tRNA shape, replacing the anticodon stem-loop with SmpB. tmRNA is encoded by the ssrA gene; the 2 termini fold to resemble tRNA(Ala) and it encodes a 'tag peptide', a short internal open reading frame. During trans-translation Ala-aminoacylated tmRNA acts like a tRNA, entering the A-site of stalled ribosomes, displacing the stalled mRNA. The ribosome then switches to translate the ORF on the tmRNA; the nascent peptide is terminated with the 'tag peptide' encoded by the tmRNA and targeted for degradation. The ribosome is freed to recommence translation, which seems to be the essential function of trans-translation.</text>
</comment>
<reference evidence="4 5" key="1">
    <citation type="journal article" date="2018" name="Genome Biol. Evol.">
        <title>Cladogenesis and Genomic Streamlining in Extracellular Endosymbionts of Tropical Stink Bugs.</title>
        <authorList>
            <person name="Otero-Bravo A."/>
            <person name="Goffredi S."/>
            <person name="Sabree Z.L."/>
        </authorList>
    </citation>
    <scope>NUCLEOTIDE SEQUENCE [LARGE SCALE GENOMIC DNA]</scope>
    <source>
        <strain evidence="4 5">SoEO</strain>
    </source>
</reference>
<dbReference type="SUPFAM" id="SSF74982">
    <property type="entry name" value="Small protein B (SmpB)"/>
    <property type="match status" value="1"/>
</dbReference>
<dbReference type="Gene3D" id="2.40.280.10">
    <property type="match status" value="1"/>
</dbReference>
<dbReference type="OrthoDB" id="9805462at2"/>
<dbReference type="CDD" id="cd09294">
    <property type="entry name" value="SmpB"/>
    <property type="match status" value="1"/>
</dbReference>
<dbReference type="GO" id="GO:0070929">
    <property type="term" value="P:trans-translation"/>
    <property type="evidence" value="ECO:0007669"/>
    <property type="project" value="UniProtKB-UniRule"/>
</dbReference>
<dbReference type="NCBIfam" id="NF003843">
    <property type="entry name" value="PRK05422.1"/>
    <property type="match status" value="1"/>
</dbReference>
<dbReference type="Proteomes" id="UP000295937">
    <property type="component" value="Unassembled WGS sequence"/>
</dbReference>
<comment type="similarity">
    <text evidence="3">Belongs to the SmpB family.</text>
</comment>
<evidence type="ECO:0000256" key="3">
    <source>
        <dbReference type="HAMAP-Rule" id="MF_00023"/>
    </source>
</evidence>
<dbReference type="InterPro" id="IPR000037">
    <property type="entry name" value="SsrA-bd_prot"/>
</dbReference>
<accession>A0A2P5T2Z2</accession>
<dbReference type="InterPro" id="IPR023620">
    <property type="entry name" value="SmpB"/>
</dbReference>
<evidence type="ECO:0000313" key="4">
    <source>
        <dbReference type="EMBL" id="PPI88947.1"/>
    </source>
</evidence>
<evidence type="ECO:0000256" key="2">
    <source>
        <dbReference type="ARBA" id="ARBA00022884"/>
    </source>
</evidence>
<protein>
    <recommendedName>
        <fullName evidence="3">SsrA-binding protein</fullName>
    </recommendedName>
    <alternativeName>
        <fullName evidence="3">Small protein B</fullName>
    </alternativeName>
</protein>